<dbReference type="EMBL" id="CP000927">
    <property type="protein sequence ID" value="ABZ73344.1"/>
    <property type="molecule type" value="Genomic_DNA"/>
</dbReference>
<dbReference type="eggNOG" id="ENOG5031YUV">
    <property type="taxonomic scope" value="Bacteria"/>
</dbReference>
<organism evidence="1">
    <name type="scientific">Caulobacter sp. (strain K31)</name>
    <dbReference type="NCBI Taxonomy" id="366602"/>
    <lineage>
        <taxon>Bacteria</taxon>
        <taxon>Pseudomonadati</taxon>
        <taxon>Pseudomonadota</taxon>
        <taxon>Alphaproteobacteria</taxon>
        <taxon>Caulobacterales</taxon>
        <taxon>Caulobacteraceae</taxon>
        <taxon>Caulobacter</taxon>
    </lineage>
</organism>
<sequence>MIDQLYLLEPGFSNGALGPLYCGDSVSVEGLLSFFPALREAVDVHYIAFQRPRAPLVEALGEAQQSVPVLILADDTVVKDAGVEVSSANGRRYIADEKTIRRYLSTQYDQPHAG</sequence>
<gene>
    <name evidence="1" type="ordered locus">Caul_4220</name>
</gene>
<dbReference type="KEGG" id="cak:Caul_4220"/>
<reference evidence="1" key="1">
    <citation type="submission" date="2008-01" db="EMBL/GenBank/DDBJ databases">
        <title>Complete sequence of chromosome of Caulobacter sp. K31.</title>
        <authorList>
            <consortium name="US DOE Joint Genome Institute"/>
            <person name="Copeland A."/>
            <person name="Lucas S."/>
            <person name="Lapidus A."/>
            <person name="Barry K."/>
            <person name="Glavina del Rio T."/>
            <person name="Dalin E."/>
            <person name="Tice H."/>
            <person name="Pitluck S."/>
            <person name="Bruce D."/>
            <person name="Goodwin L."/>
            <person name="Thompson L.S."/>
            <person name="Brettin T."/>
            <person name="Detter J.C."/>
            <person name="Han C."/>
            <person name="Schmutz J."/>
            <person name="Larimer F."/>
            <person name="Land M."/>
            <person name="Hauser L."/>
            <person name="Kyrpides N."/>
            <person name="Kim E."/>
            <person name="Stephens C."/>
            <person name="Richardson P."/>
        </authorList>
    </citation>
    <scope>NUCLEOTIDE SEQUENCE [LARGE SCALE GENOMIC DNA]</scope>
    <source>
        <strain evidence="1">K31</strain>
    </source>
</reference>
<evidence type="ECO:0000313" key="1">
    <source>
        <dbReference type="EMBL" id="ABZ73344.1"/>
    </source>
</evidence>
<dbReference type="HOGENOM" id="CLU_141697_0_0_5"/>
<dbReference type="AlphaFoldDB" id="B0SYH7"/>
<protein>
    <recommendedName>
        <fullName evidence="2">DUF3088 domain-containing protein</fullName>
    </recommendedName>
</protein>
<dbReference type="OrthoDB" id="1356145at2"/>
<proteinExistence type="predicted"/>
<dbReference type="Pfam" id="PF11287">
    <property type="entry name" value="DUF3088"/>
    <property type="match status" value="1"/>
</dbReference>
<dbReference type="InterPro" id="IPR021439">
    <property type="entry name" value="DUF3088"/>
</dbReference>
<evidence type="ECO:0008006" key="2">
    <source>
        <dbReference type="Google" id="ProtNLM"/>
    </source>
</evidence>
<accession>B0SYH7</accession>
<name>B0SYH7_CAUSK</name>
<dbReference type="STRING" id="366602.Caul_4220"/>